<dbReference type="PROSITE" id="PS50883">
    <property type="entry name" value="EAL"/>
    <property type="match status" value="1"/>
</dbReference>
<proteinExistence type="predicted"/>
<organism evidence="2 3">
    <name type="scientific">Agrobacterium larrymoorei</name>
    <dbReference type="NCBI Taxonomy" id="160699"/>
    <lineage>
        <taxon>Bacteria</taxon>
        <taxon>Pseudomonadati</taxon>
        <taxon>Pseudomonadota</taxon>
        <taxon>Alphaproteobacteria</taxon>
        <taxon>Hyphomicrobiales</taxon>
        <taxon>Rhizobiaceae</taxon>
        <taxon>Rhizobium/Agrobacterium group</taxon>
        <taxon>Agrobacterium</taxon>
    </lineage>
</organism>
<dbReference type="Pfam" id="PF00563">
    <property type="entry name" value="EAL"/>
    <property type="match status" value="1"/>
</dbReference>
<dbReference type="PANTHER" id="PTHR33121">
    <property type="entry name" value="CYCLIC DI-GMP PHOSPHODIESTERASE PDEF"/>
    <property type="match status" value="1"/>
</dbReference>
<accession>A0ABU0UNM3</accession>
<dbReference type="InterPro" id="IPR001633">
    <property type="entry name" value="EAL_dom"/>
</dbReference>
<protein>
    <submittedName>
        <fullName evidence="2">EAL domain-containing protein (Putative c-di-GMP-specific phosphodiesterase class I)</fullName>
    </submittedName>
</protein>
<name>A0ABU0UNM3_9HYPH</name>
<evidence type="ECO:0000313" key="3">
    <source>
        <dbReference type="Proteomes" id="UP001224781"/>
    </source>
</evidence>
<gene>
    <name evidence="2" type="ORF">QE408_003599</name>
</gene>
<dbReference type="CDD" id="cd01948">
    <property type="entry name" value="EAL"/>
    <property type="match status" value="1"/>
</dbReference>
<dbReference type="Gene3D" id="3.20.20.450">
    <property type="entry name" value="EAL domain"/>
    <property type="match status" value="1"/>
</dbReference>
<comment type="caution">
    <text evidence="2">The sequence shown here is derived from an EMBL/GenBank/DDBJ whole genome shotgun (WGS) entry which is preliminary data.</text>
</comment>
<keyword evidence="3" id="KW-1185">Reference proteome</keyword>
<dbReference type="InterPro" id="IPR035919">
    <property type="entry name" value="EAL_sf"/>
</dbReference>
<dbReference type="PANTHER" id="PTHR33121:SF15">
    <property type="entry name" value="BLUE LIGHT- AND TEMPERATURE-REGULATED ANTIREPRESSOR BLUF"/>
    <property type="match status" value="1"/>
</dbReference>
<dbReference type="RefSeq" id="WP_306933443.1">
    <property type="nucleotide sequence ID" value="NZ_JAUTBL010000002.1"/>
</dbReference>
<evidence type="ECO:0000313" key="2">
    <source>
        <dbReference type="EMBL" id="MDQ1186456.1"/>
    </source>
</evidence>
<dbReference type="Proteomes" id="UP001224781">
    <property type="component" value="Unassembled WGS sequence"/>
</dbReference>
<feature type="domain" description="EAL" evidence="1">
    <location>
        <begin position="1"/>
        <end position="250"/>
    </location>
</feature>
<evidence type="ECO:0000259" key="1">
    <source>
        <dbReference type="PROSITE" id="PS50883"/>
    </source>
</evidence>
<reference evidence="2 3" key="1">
    <citation type="submission" date="2023-07" db="EMBL/GenBank/DDBJ databases">
        <title>Functional and genomic diversity of the sorghum phyllosphere microbiome.</title>
        <authorList>
            <person name="Shade A."/>
        </authorList>
    </citation>
    <scope>NUCLEOTIDE SEQUENCE [LARGE SCALE GENOMIC DNA]</scope>
    <source>
        <strain evidence="2 3">SORGH_AS_1126</strain>
    </source>
</reference>
<dbReference type="SUPFAM" id="SSF141868">
    <property type="entry name" value="EAL domain-like"/>
    <property type="match status" value="1"/>
</dbReference>
<dbReference type="SMART" id="SM00052">
    <property type="entry name" value="EAL"/>
    <property type="match status" value="1"/>
</dbReference>
<dbReference type="EMBL" id="JAUTBL010000002">
    <property type="protein sequence ID" value="MDQ1186456.1"/>
    <property type="molecule type" value="Genomic_DNA"/>
</dbReference>
<dbReference type="InterPro" id="IPR050706">
    <property type="entry name" value="Cyclic-di-GMP_PDE-like"/>
</dbReference>
<sequence length="255" mass="27767">MSTKCEGCQDGKSLDLPFSMAFQPIVDIETGLVFANEALVRGPNGEGAGTVLSKVDDSTRYAFDQQCRVKAIKLAARLFDPTANTKLSINFMPNAVYEPRACIRLTLATAMKTGFPLNRIIFEFTETEKMDSVHVLNILRTYRDIGFLTAIDDFGAGYSGLGLLTHFQPDIVKLDMDMIRGIDSDPVRRVIVRNTLNMLADLNVTPLCEGVETAGELAALRDLGVTLVQGYLLAKPAFESLAIPSTISELLSPAA</sequence>